<evidence type="ECO:0000313" key="3">
    <source>
        <dbReference type="EMBL" id="CCD67359.1"/>
    </source>
</evidence>
<dbReference type="GeneID" id="187241"/>
<dbReference type="FunCoup" id="Q8IA63">
    <property type="interactions" value="452"/>
</dbReference>
<dbReference type="Pfam" id="PF01579">
    <property type="entry name" value="DUF19"/>
    <property type="match status" value="1"/>
</dbReference>
<keyword evidence="6" id="KW-1267">Proteomics identification</keyword>
<reference evidence="3 4" key="1">
    <citation type="journal article" date="1998" name="Science">
        <title>Genome sequence of the nematode C. elegans: a platform for investigating biology.</title>
        <authorList>
            <consortium name="The C. elegans sequencing consortium"/>
            <person name="Sulson J.E."/>
            <person name="Waterston R."/>
        </authorList>
    </citation>
    <scope>NUCLEOTIDE SEQUENCE [LARGE SCALE GENOMIC DNA]</scope>
    <source>
        <strain evidence="3 4">Bristol N2</strain>
    </source>
</reference>
<evidence type="ECO:0000313" key="5">
    <source>
        <dbReference type="WormBase" id="K09H9.5"/>
    </source>
</evidence>
<dbReference type="PeptideAtlas" id="Q8IA63"/>
<dbReference type="CTD" id="187241"/>
<dbReference type="OrthoDB" id="5780075at2759"/>
<evidence type="ECO:0007829" key="6">
    <source>
        <dbReference type="PeptideAtlas" id="Q8IA63"/>
    </source>
</evidence>
<dbReference type="KEGG" id="cel:CELE_K09H9.5"/>
<evidence type="ECO:0000313" key="4">
    <source>
        <dbReference type="Proteomes" id="UP000001940"/>
    </source>
</evidence>
<name>Q8IA63_CAEEL</name>
<dbReference type="EMBL" id="BX284601">
    <property type="protein sequence ID" value="CCD67359.1"/>
    <property type="molecule type" value="Genomic_DNA"/>
</dbReference>
<dbReference type="RefSeq" id="NP_871872.1">
    <property type="nucleotide sequence ID" value="NM_182072.4"/>
</dbReference>
<dbReference type="UCSC" id="K09H9.5">
    <property type="organism name" value="c. elegans"/>
</dbReference>
<dbReference type="PIRSF" id="PIRSF015697">
    <property type="entry name" value="UCP015697"/>
    <property type="match status" value="1"/>
</dbReference>
<feature type="domain" description="T20D4.11-like" evidence="2">
    <location>
        <begin position="20"/>
        <end position="169"/>
    </location>
</feature>
<organism evidence="3 4">
    <name type="scientific">Caenorhabditis elegans</name>
    <dbReference type="NCBI Taxonomy" id="6239"/>
    <lineage>
        <taxon>Eukaryota</taxon>
        <taxon>Metazoa</taxon>
        <taxon>Ecdysozoa</taxon>
        <taxon>Nematoda</taxon>
        <taxon>Chromadorea</taxon>
        <taxon>Rhabditida</taxon>
        <taxon>Rhabditina</taxon>
        <taxon>Rhabditomorpha</taxon>
        <taxon>Rhabditoidea</taxon>
        <taxon>Rhabditidae</taxon>
        <taxon>Peloderinae</taxon>
        <taxon>Caenorhabditis</taxon>
    </lineage>
</organism>
<dbReference type="PANTHER" id="PTHR31897:SF3">
    <property type="entry name" value="DUF19 DOMAIN-CONTAINING PROTEIN"/>
    <property type="match status" value="1"/>
</dbReference>
<dbReference type="AlphaFoldDB" id="Q8IA63"/>
<accession>Q8IA63</accession>
<dbReference type="InParanoid" id="Q8IA63"/>
<dbReference type="PhylomeDB" id="Q8IA63"/>
<dbReference type="WormBase" id="K09H9.5">
    <property type="protein sequence ID" value="CE33146"/>
    <property type="gene ID" value="WBGene00019597"/>
</dbReference>
<dbReference type="InterPro" id="IPR002542">
    <property type="entry name" value="T20D4.11-like_dom"/>
</dbReference>
<keyword evidence="4" id="KW-1185">Reference proteome</keyword>
<feature type="chain" id="PRO_5004308098" evidence="1">
    <location>
        <begin position="17"/>
        <end position="173"/>
    </location>
</feature>
<gene>
    <name evidence="3" type="ORF">CELE_K09H9.5</name>
    <name evidence="3 5" type="ORF">K09H9.5</name>
</gene>
<dbReference type="PANTHER" id="PTHR31897">
    <property type="entry name" value="PROTEIN CBG17011-RELATED"/>
    <property type="match status" value="1"/>
</dbReference>
<evidence type="ECO:0000256" key="1">
    <source>
        <dbReference type="SAM" id="SignalP"/>
    </source>
</evidence>
<protein>
    <submittedName>
        <fullName evidence="3">T20D4.11-like domain-containing protein</fullName>
    </submittedName>
</protein>
<dbReference type="Bgee" id="WBGene00019597">
    <property type="expression patterns" value="Expressed in larva and 2 other cell types or tissues"/>
</dbReference>
<sequence length="173" mass="18976">MKILTVFLLVAISANCATPCDHQDAVKSMECKPLLGQLAGEMAKHADIPPPDELKEFSLLCEQTLACMEQVKCDLLKNATGLIAKTCTGIKLMSGPFGQCIDDLRSTPPSLKKYPCGRFLKTEKGRPGNCQMYQDELECTKHLTSDRCGKEAVDSMNKHMGYILGMMECPVSV</sequence>
<dbReference type="OMA" id="IAKTCTG"/>
<feature type="signal peptide" evidence="1">
    <location>
        <begin position="1"/>
        <end position="16"/>
    </location>
</feature>
<dbReference type="InterPro" id="IPR016638">
    <property type="entry name" value="UPF0376"/>
</dbReference>
<keyword evidence="1" id="KW-0732">Signal</keyword>
<dbReference type="PaxDb" id="6239-K09H9.5"/>
<evidence type="ECO:0000259" key="2">
    <source>
        <dbReference type="Pfam" id="PF01579"/>
    </source>
</evidence>
<dbReference type="HOGENOM" id="CLU_095085_1_0_1"/>
<proteinExistence type="evidence at protein level"/>
<dbReference type="Proteomes" id="UP000001940">
    <property type="component" value="Chromosome I"/>
</dbReference>
<dbReference type="AGR" id="WB:WBGene00019597"/>
<dbReference type="eggNOG" id="ENOG502THJR">
    <property type="taxonomic scope" value="Eukaryota"/>
</dbReference>